<evidence type="ECO:0000313" key="2">
    <source>
        <dbReference type="EMBL" id="TBW23905.1"/>
    </source>
</evidence>
<feature type="region of interest" description="Disordered" evidence="1">
    <location>
        <begin position="130"/>
        <end position="192"/>
    </location>
</feature>
<evidence type="ECO:0000256" key="1">
    <source>
        <dbReference type="SAM" id="MobiDB-lite"/>
    </source>
</evidence>
<comment type="caution">
    <text evidence="2">The sequence shown here is derived from an EMBL/GenBank/DDBJ whole genome shotgun (WGS) entry which is preliminary data.</text>
</comment>
<dbReference type="OrthoDB" id="3731942at2"/>
<protein>
    <submittedName>
        <fullName evidence="2">Uncharacterized protein</fullName>
    </submittedName>
</protein>
<feature type="compositionally biased region" description="Polar residues" evidence="1">
    <location>
        <begin position="249"/>
        <end position="258"/>
    </location>
</feature>
<name>A0A4Q9V2L3_9ACTO</name>
<organism evidence="2 3">
    <name type="scientific">Arcanobacterium bovis</name>
    <dbReference type="NCBI Taxonomy" id="2529275"/>
    <lineage>
        <taxon>Bacteria</taxon>
        <taxon>Bacillati</taxon>
        <taxon>Actinomycetota</taxon>
        <taxon>Actinomycetes</taxon>
        <taxon>Actinomycetales</taxon>
        <taxon>Actinomycetaceae</taxon>
        <taxon>Arcanobacterium</taxon>
    </lineage>
</organism>
<dbReference type="EMBL" id="SJDT01000001">
    <property type="protein sequence ID" value="TBW23905.1"/>
    <property type="molecule type" value="Genomic_DNA"/>
</dbReference>
<reference evidence="2 3" key="1">
    <citation type="submission" date="2019-02" db="EMBL/GenBank/DDBJ databases">
        <title>Arcanobacterium bovis sp. nov., isolated from the milk of a cow with mastitis.</title>
        <authorList>
            <person name="Sammra O."/>
            <person name="Foster G."/>
            <person name="Hassan A."/>
            <person name="Alssahen M."/>
            <person name="Laemmler C."/>
            <person name="Borowiak M."/>
            <person name="Malorny B."/>
            <person name="Abdulmawjood A."/>
        </authorList>
    </citation>
    <scope>NUCLEOTIDE SEQUENCE [LARGE SCALE GENOMIC DNA]</scope>
    <source>
        <strain evidence="2 3">C605018/01/1</strain>
    </source>
</reference>
<feature type="compositionally biased region" description="Polar residues" evidence="1">
    <location>
        <begin position="151"/>
        <end position="170"/>
    </location>
</feature>
<accession>A0A4Q9V2L3</accession>
<keyword evidence="3" id="KW-1185">Reference proteome</keyword>
<evidence type="ECO:0000313" key="3">
    <source>
        <dbReference type="Proteomes" id="UP000293036"/>
    </source>
</evidence>
<dbReference type="RefSeq" id="WP_131279551.1">
    <property type="nucleotide sequence ID" value="NZ_JBHSLR010000009.1"/>
</dbReference>
<dbReference type="Proteomes" id="UP000293036">
    <property type="component" value="Unassembled WGS sequence"/>
</dbReference>
<proteinExistence type="predicted"/>
<gene>
    <name evidence="2" type="ORF">EZJ44_01935</name>
</gene>
<feature type="region of interest" description="Disordered" evidence="1">
    <location>
        <begin position="239"/>
        <end position="262"/>
    </location>
</feature>
<sequence length="432" mass="47311">MSSGQKYFTVKAGGTYLSNHVIKNEDVTVDALGLLVIMLAMHPAAPKTRDTLIGRGMGRRRVADALACLERAGFRHRFRYQDTERRWRSITVLFDAPVDASTGFNHARSLVKEDEIVCWANLTAQNDDGCDIQQDSRAGDEAGGVGRVRAGNTSPASSTGHPVENSNTVDVSPVHTEVPLPVPREETTESEPVDNFISDEKTCLDVRAGHGSENSVFPVDTEVPVTDRRQAVRSISNDIVNKPKGLPSNHPSTATGSLRSVDGGNGSDVDWDLIREWIPSSLISFLPAGAGRKIMTIIHHAQTDGWSASYVKRILGSQPWPPEARNAPGLVIYRLNDVLAGTRPLSREEQLSAKQQMLADAEKDLQAIIDGTSELTAREQWIRVNSLADKPDVIRVLNDLLYEATWAVERLRDDESGLFEEKRQSAKMAGSG</sequence>
<dbReference type="AlphaFoldDB" id="A0A4Q9V2L3"/>